<gene>
    <name evidence="1" type="ORF">SNAT2548_LOCUS26830</name>
</gene>
<sequence length="55" mass="5730">EVALGDTLLEPLRELQRPYGAGVLGALHGGDGDCLDLPSEDVQALLPRPPSCSAF</sequence>
<keyword evidence="2" id="KW-1185">Reference proteome</keyword>
<reference evidence="1" key="1">
    <citation type="submission" date="2021-02" db="EMBL/GenBank/DDBJ databases">
        <authorList>
            <person name="Dougan E. K."/>
            <person name="Rhodes N."/>
            <person name="Thang M."/>
            <person name="Chan C."/>
        </authorList>
    </citation>
    <scope>NUCLEOTIDE SEQUENCE</scope>
</reference>
<protein>
    <submittedName>
        <fullName evidence="1">Uncharacterized protein</fullName>
    </submittedName>
</protein>
<feature type="non-terminal residue" evidence="1">
    <location>
        <position position="55"/>
    </location>
</feature>
<evidence type="ECO:0000313" key="1">
    <source>
        <dbReference type="EMBL" id="CAE7477680.1"/>
    </source>
</evidence>
<accession>A0A812SIW8</accession>
<dbReference type="EMBL" id="CAJNDS010002445">
    <property type="protein sequence ID" value="CAE7477680.1"/>
    <property type="molecule type" value="Genomic_DNA"/>
</dbReference>
<dbReference type="AlphaFoldDB" id="A0A812SIW8"/>
<evidence type="ECO:0000313" key="2">
    <source>
        <dbReference type="Proteomes" id="UP000604046"/>
    </source>
</evidence>
<proteinExistence type="predicted"/>
<organism evidence="1 2">
    <name type="scientific">Symbiodinium natans</name>
    <dbReference type="NCBI Taxonomy" id="878477"/>
    <lineage>
        <taxon>Eukaryota</taxon>
        <taxon>Sar</taxon>
        <taxon>Alveolata</taxon>
        <taxon>Dinophyceae</taxon>
        <taxon>Suessiales</taxon>
        <taxon>Symbiodiniaceae</taxon>
        <taxon>Symbiodinium</taxon>
    </lineage>
</organism>
<dbReference type="Proteomes" id="UP000604046">
    <property type="component" value="Unassembled WGS sequence"/>
</dbReference>
<name>A0A812SIW8_9DINO</name>
<feature type="non-terminal residue" evidence="1">
    <location>
        <position position="1"/>
    </location>
</feature>
<comment type="caution">
    <text evidence="1">The sequence shown here is derived from an EMBL/GenBank/DDBJ whole genome shotgun (WGS) entry which is preliminary data.</text>
</comment>